<dbReference type="PROSITE" id="PS50109">
    <property type="entry name" value="HIS_KIN"/>
    <property type="match status" value="1"/>
</dbReference>
<evidence type="ECO:0000256" key="10">
    <source>
        <dbReference type="ARBA" id="ARBA00022777"/>
    </source>
</evidence>
<dbReference type="STRING" id="1796497.GCE9029_00635"/>
<keyword evidence="8 15" id="KW-0812">Transmembrane</keyword>
<dbReference type="InterPro" id="IPR003661">
    <property type="entry name" value="HisK_dim/P_dom"/>
</dbReference>
<gene>
    <name evidence="18" type="primary">envZ_1</name>
    <name evidence="18" type="ORF">GCE9029_00635</name>
</gene>
<dbReference type="InterPro" id="IPR050980">
    <property type="entry name" value="2C_sensor_his_kinase"/>
</dbReference>
<evidence type="ECO:0000256" key="7">
    <source>
        <dbReference type="ARBA" id="ARBA00022679"/>
    </source>
</evidence>
<keyword evidence="10" id="KW-0418">Kinase</keyword>
<accession>A0A128EU84</accession>
<keyword evidence="11" id="KW-0067">ATP-binding</keyword>
<evidence type="ECO:0000256" key="4">
    <source>
        <dbReference type="ARBA" id="ARBA00022475"/>
    </source>
</evidence>
<evidence type="ECO:0000256" key="2">
    <source>
        <dbReference type="ARBA" id="ARBA00004429"/>
    </source>
</evidence>
<evidence type="ECO:0000259" key="16">
    <source>
        <dbReference type="PROSITE" id="PS50109"/>
    </source>
</evidence>
<dbReference type="InterPro" id="IPR036890">
    <property type="entry name" value="HATPase_C_sf"/>
</dbReference>
<keyword evidence="4" id="KW-1003">Cell membrane</keyword>
<dbReference type="PANTHER" id="PTHR44936">
    <property type="entry name" value="SENSOR PROTEIN CREC"/>
    <property type="match status" value="1"/>
</dbReference>
<dbReference type="SUPFAM" id="SSF47384">
    <property type="entry name" value="Homodimeric domain of signal transducing histidine kinase"/>
    <property type="match status" value="1"/>
</dbReference>
<sequence>MQMSFMKPEQQDEASRFTRLVSRFWPLGLASRFILMLSLVILTSQALTSAVWYRYSYLQEKEGLETALESIASNAAFTVSYYRKLPKSSRHLVLEQNRSMGGTRFFISLNSKRIEAKGLPQSERKQELQQTVDTVLKRTLGHQISIDINFSQRDDLRVYDAEVPLDDIPRAFARYTIEKVKDDPPVLVMQFQLPNEQSASGKKRVSEQWLYLATNLPAPYVSLESRFLDARQLNFILLTSVFVLLCTWLIVRREIKPIKNLAQAAKLMGSKMDAPIIKEEGSGELISAVHAFNTMNRRIRAYIRDRDLLFGAISHDLKTPIACLKLRTEMLDDEETKHRFERSLNELEFMVQGALHYIKDTDIQEQVEWIDINAVLHEISAFYGKDEQKVGLAGKASKPFLCKPVAIKRLLHNLIENGVKYGHYVDISVLDTPRNLVIKIRDHGPGIPDELRERVFEPYFRIHQEKEEGTGLGLSIVRNIVRGHAGKLVLQNHAEGGLVVTLSLPREE</sequence>
<feature type="domain" description="HAMP" evidence="17">
    <location>
        <begin position="252"/>
        <end position="304"/>
    </location>
</feature>
<evidence type="ECO:0000256" key="1">
    <source>
        <dbReference type="ARBA" id="ARBA00000085"/>
    </source>
</evidence>
<keyword evidence="6" id="KW-0597">Phosphoprotein</keyword>
<dbReference type="AlphaFoldDB" id="A0A128EU84"/>
<dbReference type="CDD" id="cd00082">
    <property type="entry name" value="HisKA"/>
    <property type="match status" value="1"/>
</dbReference>
<evidence type="ECO:0000256" key="13">
    <source>
        <dbReference type="ARBA" id="ARBA00023012"/>
    </source>
</evidence>
<dbReference type="GO" id="GO:0000155">
    <property type="term" value="F:phosphorelay sensor kinase activity"/>
    <property type="evidence" value="ECO:0007669"/>
    <property type="project" value="InterPro"/>
</dbReference>
<dbReference type="GO" id="GO:0005886">
    <property type="term" value="C:plasma membrane"/>
    <property type="evidence" value="ECO:0007669"/>
    <property type="project" value="UniProtKB-SubCell"/>
</dbReference>
<dbReference type="Pfam" id="PF02518">
    <property type="entry name" value="HATPase_c"/>
    <property type="match status" value="1"/>
</dbReference>
<feature type="domain" description="Histidine kinase" evidence="16">
    <location>
        <begin position="312"/>
        <end position="508"/>
    </location>
</feature>
<evidence type="ECO:0000313" key="18">
    <source>
        <dbReference type="EMBL" id="CZF78123.1"/>
    </source>
</evidence>
<dbReference type="SMART" id="SM00387">
    <property type="entry name" value="HATPase_c"/>
    <property type="match status" value="1"/>
</dbReference>
<keyword evidence="12 15" id="KW-1133">Transmembrane helix</keyword>
<evidence type="ECO:0000256" key="8">
    <source>
        <dbReference type="ARBA" id="ARBA00022692"/>
    </source>
</evidence>
<dbReference type="EMBL" id="FIZX01000001">
    <property type="protein sequence ID" value="CZF78123.1"/>
    <property type="molecule type" value="Genomic_DNA"/>
</dbReference>
<keyword evidence="13" id="KW-0902">Two-component regulatory system</keyword>
<dbReference type="EC" id="2.7.13.3" evidence="3"/>
<keyword evidence="5" id="KW-0997">Cell inner membrane</keyword>
<dbReference type="GO" id="GO:0005524">
    <property type="term" value="F:ATP binding"/>
    <property type="evidence" value="ECO:0007669"/>
    <property type="project" value="UniProtKB-KW"/>
</dbReference>
<evidence type="ECO:0000256" key="6">
    <source>
        <dbReference type="ARBA" id="ARBA00022553"/>
    </source>
</evidence>
<evidence type="ECO:0000259" key="17">
    <source>
        <dbReference type="PROSITE" id="PS50885"/>
    </source>
</evidence>
<evidence type="ECO:0000256" key="15">
    <source>
        <dbReference type="SAM" id="Phobius"/>
    </source>
</evidence>
<dbReference type="InterPro" id="IPR004358">
    <property type="entry name" value="Sig_transdc_His_kin-like_C"/>
</dbReference>
<evidence type="ECO:0000256" key="5">
    <source>
        <dbReference type="ARBA" id="ARBA00022519"/>
    </source>
</evidence>
<name>A0A128EU84_9GAMM</name>
<dbReference type="Proteomes" id="UP000071641">
    <property type="component" value="Unassembled WGS sequence"/>
</dbReference>
<evidence type="ECO:0000313" key="19">
    <source>
        <dbReference type="Proteomes" id="UP000071641"/>
    </source>
</evidence>
<dbReference type="InterPro" id="IPR036097">
    <property type="entry name" value="HisK_dim/P_sf"/>
</dbReference>
<dbReference type="PANTHER" id="PTHR44936:SF5">
    <property type="entry name" value="SENSOR HISTIDINE KINASE ENVZ"/>
    <property type="match status" value="1"/>
</dbReference>
<dbReference type="Gene3D" id="1.10.287.130">
    <property type="match status" value="1"/>
</dbReference>
<evidence type="ECO:0000256" key="11">
    <source>
        <dbReference type="ARBA" id="ARBA00022840"/>
    </source>
</evidence>
<dbReference type="InterPro" id="IPR003660">
    <property type="entry name" value="HAMP_dom"/>
</dbReference>
<dbReference type="InterPro" id="IPR003594">
    <property type="entry name" value="HATPase_dom"/>
</dbReference>
<dbReference type="Gene3D" id="3.30.565.10">
    <property type="entry name" value="Histidine kinase-like ATPase, C-terminal domain"/>
    <property type="match status" value="1"/>
</dbReference>
<keyword evidence="19" id="KW-1185">Reference proteome</keyword>
<feature type="transmembrane region" description="Helical" evidence="15">
    <location>
        <begin position="233"/>
        <end position="251"/>
    </location>
</feature>
<evidence type="ECO:0000256" key="9">
    <source>
        <dbReference type="ARBA" id="ARBA00022741"/>
    </source>
</evidence>
<dbReference type="PRINTS" id="PR00344">
    <property type="entry name" value="BCTRLSENSOR"/>
</dbReference>
<proteinExistence type="predicted"/>
<keyword evidence="9" id="KW-0547">Nucleotide-binding</keyword>
<evidence type="ECO:0000256" key="14">
    <source>
        <dbReference type="ARBA" id="ARBA00023136"/>
    </source>
</evidence>
<comment type="catalytic activity">
    <reaction evidence="1">
        <text>ATP + protein L-histidine = ADP + protein N-phospho-L-histidine.</text>
        <dbReference type="EC" id="2.7.13.3"/>
    </reaction>
</comment>
<reference evidence="19" key="1">
    <citation type="submission" date="2016-02" db="EMBL/GenBank/DDBJ databases">
        <authorList>
            <person name="Rodrigo-Torres Lidia"/>
            <person name="Arahal R.David."/>
        </authorList>
    </citation>
    <scope>NUCLEOTIDE SEQUENCE [LARGE SCALE GENOMIC DNA]</scope>
    <source>
        <strain evidence="19">CECT 9029</strain>
    </source>
</reference>
<comment type="subcellular location">
    <subcellularLocation>
        <location evidence="2">Cell inner membrane</location>
        <topology evidence="2">Multi-pass membrane protein</topology>
    </subcellularLocation>
</comment>
<feature type="transmembrane region" description="Helical" evidence="15">
    <location>
        <begin position="33"/>
        <end position="53"/>
    </location>
</feature>
<organism evidence="18 19">
    <name type="scientific">Grimontia celer</name>
    <dbReference type="NCBI Taxonomy" id="1796497"/>
    <lineage>
        <taxon>Bacteria</taxon>
        <taxon>Pseudomonadati</taxon>
        <taxon>Pseudomonadota</taxon>
        <taxon>Gammaproteobacteria</taxon>
        <taxon>Vibrionales</taxon>
        <taxon>Vibrionaceae</taxon>
        <taxon>Grimontia</taxon>
    </lineage>
</organism>
<dbReference type="InterPro" id="IPR005467">
    <property type="entry name" value="His_kinase_dom"/>
</dbReference>
<protein>
    <recommendedName>
        <fullName evidence="3">histidine kinase</fullName>
        <ecNumber evidence="3">2.7.13.3</ecNumber>
    </recommendedName>
</protein>
<keyword evidence="7 18" id="KW-0808">Transferase</keyword>
<keyword evidence="14 15" id="KW-0472">Membrane</keyword>
<dbReference type="PROSITE" id="PS50885">
    <property type="entry name" value="HAMP"/>
    <property type="match status" value="1"/>
</dbReference>
<evidence type="ECO:0000256" key="12">
    <source>
        <dbReference type="ARBA" id="ARBA00022989"/>
    </source>
</evidence>
<dbReference type="SUPFAM" id="SSF55874">
    <property type="entry name" value="ATPase domain of HSP90 chaperone/DNA topoisomerase II/histidine kinase"/>
    <property type="match status" value="1"/>
</dbReference>
<evidence type="ECO:0000256" key="3">
    <source>
        <dbReference type="ARBA" id="ARBA00012438"/>
    </source>
</evidence>